<reference evidence="1 2" key="1">
    <citation type="submission" date="2024-01" db="EMBL/GenBank/DDBJ databases">
        <title>A draft genome for a cacao thread blight-causing isolate of Paramarasmius palmivorus.</title>
        <authorList>
            <person name="Baruah I.K."/>
            <person name="Bukari Y."/>
            <person name="Amoako-Attah I."/>
            <person name="Meinhardt L.W."/>
            <person name="Bailey B.A."/>
            <person name="Cohen S.P."/>
        </authorList>
    </citation>
    <scope>NUCLEOTIDE SEQUENCE [LARGE SCALE GENOMIC DNA]</scope>
    <source>
        <strain evidence="1 2">GH-12</strain>
    </source>
</reference>
<gene>
    <name evidence="1" type="ORF">VNI00_004583</name>
</gene>
<proteinExistence type="predicted"/>
<evidence type="ECO:0008006" key="3">
    <source>
        <dbReference type="Google" id="ProtNLM"/>
    </source>
</evidence>
<dbReference type="AlphaFoldDB" id="A0AAW0DI68"/>
<accession>A0AAW0DI68</accession>
<sequence>MDPIVLCDRCQTQLLPSITRRIQYFPVVSNDLLRSDMVPTSTDMQQLVHSHIKEEEYVLAKYDQEISRLHKLVERLQAQRCALLEQVERRQSWLAPIRRLPDEILEEVFAAVYHVPNPDPGYSLDTSGLSKAQIVPTVNLTHVSHRWRRVVSASVRLWSSIRITLPPRCQVDVEALLRLHLAQSKLYPLDIVLSNNTVGSADEDPEFSTTLLALGMLSPHFSRIRSLSLWIPEGFLGLMSIPHPLDFPFLYCFESRFTTFSEWFLDALCRAPRLANVSTRALLDQTEFPYHQLTSLNLNGIENLIDLLMTLRWCTSLESLQLHDIIAAESDMFMLDTWSTCVELPLLHHLSMISWTDAVLVSNFLRQFKLPRLASIKITMMDQWGEELPEWEDDAPSFAAFADLVRGPRCHVREFTLHTNSLQYSDTDVHEFLMLSSELVQLEVNIIAHGHQDAGTFAYTLFDVLSRPFLGSVLAPNLAKISVEETAASDASDAFNVHQETAFHILDMVELRKTRHKGASNHSKKRTPLEIIVQFGPGGYWEGCDQTVRRSVNARFRKLAEDGMNCTIRGRIP</sequence>
<evidence type="ECO:0000313" key="1">
    <source>
        <dbReference type="EMBL" id="KAK7051604.1"/>
    </source>
</evidence>
<dbReference type="EMBL" id="JAYKXP010000012">
    <property type="protein sequence ID" value="KAK7051604.1"/>
    <property type="molecule type" value="Genomic_DNA"/>
</dbReference>
<name>A0AAW0DI68_9AGAR</name>
<comment type="caution">
    <text evidence="1">The sequence shown here is derived from an EMBL/GenBank/DDBJ whole genome shotgun (WGS) entry which is preliminary data.</text>
</comment>
<keyword evidence="2" id="KW-1185">Reference proteome</keyword>
<protein>
    <recommendedName>
        <fullName evidence="3">F-box domain-containing protein</fullName>
    </recommendedName>
</protein>
<dbReference type="Gene3D" id="1.20.1280.50">
    <property type="match status" value="1"/>
</dbReference>
<evidence type="ECO:0000313" key="2">
    <source>
        <dbReference type="Proteomes" id="UP001383192"/>
    </source>
</evidence>
<dbReference type="Proteomes" id="UP001383192">
    <property type="component" value="Unassembled WGS sequence"/>
</dbReference>
<organism evidence="1 2">
    <name type="scientific">Paramarasmius palmivorus</name>
    <dbReference type="NCBI Taxonomy" id="297713"/>
    <lineage>
        <taxon>Eukaryota</taxon>
        <taxon>Fungi</taxon>
        <taxon>Dikarya</taxon>
        <taxon>Basidiomycota</taxon>
        <taxon>Agaricomycotina</taxon>
        <taxon>Agaricomycetes</taxon>
        <taxon>Agaricomycetidae</taxon>
        <taxon>Agaricales</taxon>
        <taxon>Marasmiineae</taxon>
        <taxon>Marasmiaceae</taxon>
        <taxon>Paramarasmius</taxon>
    </lineage>
</organism>